<gene>
    <name evidence="1" type="ORF">AV530_009362</name>
</gene>
<protein>
    <submittedName>
        <fullName evidence="1">Uncharacterized protein</fullName>
    </submittedName>
</protein>
<organism evidence="1 2">
    <name type="scientific">Patagioenas fasciata monilis</name>
    <dbReference type="NCBI Taxonomy" id="372326"/>
    <lineage>
        <taxon>Eukaryota</taxon>
        <taxon>Metazoa</taxon>
        <taxon>Chordata</taxon>
        <taxon>Craniata</taxon>
        <taxon>Vertebrata</taxon>
        <taxon>Euteleostomi</taxon>
        <taxon>Archelosauria</taxon>
        <taxon>Archosauria</taxon>
        <taxon>Dinosauria</taxon>
        <taxon>Saurischia</taxon>
        <taxon>Theropoda</taxon>
        <taxon>Coelurosauria</taxon>
        <taxon>Aves</taxon>
        <taxon>Neognathae</taxon>
        <taxon>Neoaves</taxon>
        <taxon>Columbimorphae</taxon>
        <taxon>Columbiformes</taxon>
        <taxon>Columbidae</taxon>
        <taxon>Patagioenas</taxon>
    </lineage>
</organism>
<dbReference type="Proteomes" id="UP000190648">
    <property type="component" value="Unassembled WGS sequence"/>
</dbReference>
<reference evidence="1 2" key="1">
    <citation type="submission" date="2016-02" db="EMBL/GenBank/DDBJ databases">
        <title>Band-tailed pigeon sequencing and assembly.</title>
        <authorList>
            <person name="Soares A.E."/>
            <person name="Novak B.J."/>
            <person name="Rice E.S."/>
            <person name="O'Connell B."/>
            <person name="Chang D."/>
            <person name="Weber S."/>
            <person name="Shapiro B."/>
        </authorList>
    </citation>
    <scope>NUCLEOTIDE SEQUENCE [LARGE SCALE GENOMIC DNA]</scope>
    <source>
        <strain evidence="1">BTP2013</strain>
        <tissue evidence="1">Blood</tissue>
    </source>
</reference>
<sequence length="97" mass="10465">MAAGRRPGAGKAQQVMEVILGEHCKLKLDKTTSIPSFLTVVPDVTDATIQRMCSISTSLGGSNLGTLCTGTRIKKGNETGEKRLQHLWLLHTSSKEE</sequence>
<keyword evidence="2" id="KW-1185">Reference proteome</keyword>
<name>A0A1V4JJ13_PATFA</name>
<evidence type="ECO:0000313" key="2">
    <source>
        <dbReference type="Proteomes" id="UP000190648"/>
    </source>
</evidence>
<comment type="caution">
    <text evidence="1">The sequence shown here is derived from an EMBL/GenBank/DDBJ whole genome shotgun (WGS) entry which is preliminary data.</text>
</comment>
<proteinExistence type="predicted"/>
<accession>A0A1V4JJ13</accession>
<evidence type="ECO:0000313" key="1">
    <source>
        <dbReference type="EMBL" id="OPJ72045.1"/>
    </source>
</evidence>
<dbReference type="EMBL" id="LSYS01007300">
    <property type="protein sequence ID" value="OPJ72045.1"/>
    <property type="molecule type" value="Genomic_DNA"/>
</dbReference>
<dbReference type="AlphaFoldDB" id="A0A1V4JJ13"/>